<feature type="active site" description="Nucleophile" evidence="13">
    <location>
        <position position="124"/>
    </location>
</feature>
<keyword evidence="7 14" id="KW-0378">Hydrolase</keyword>
<evidence type="ECO:0000256" key="7">
    <source>
        <dbReference type="ARBA" id="ARBA00022801"/>
    </source>
</evidence>
<dbReference type="InterPro" id="IPR050582">
    <property type="entry name" value="HAD-like_SerB"/>
</dbReference>
<dbReference type="EC" id="3.1.3.3" evidence="4"/>
<protein>
    <recommendedName>
        <fullName evidence="4">phosphoserine phosphatase</fullName>
        <ecNumber evidence="4">3.1.3.3</ecNumber>
    </recommendedName>
    <alternativeName>
        <fullName evidence="10">O-phosphoserine phosphohydrolase</fullName>
    </alternativeName>
</protein>
<dbReference type="NCBIfam" id="TIGR01488">
    <property type="entry name" value="HAD-SF-IB"/>
    <property type="match status" value="1"/>
</dbReference>
<feature type="active site" description="Proton donor" evidence="13">
    <location>
        <position position="126"/>
    </location>
</feature>
<evidence type="ECO:0000313" key="15">
    <source>
        <dbReference type="Proteomes" id="UP000306544"/>
    </source>
</evidence>
<comment type="catalytic activity">
    <reaction evidence="12">
        <text>O-phospho-D-serine + H2O = D-serine + phosphate</text>
        <dbReference type="Rhea" id="RHEA:24873"/>
        <dbReference type="ChEBI" id="CHEBI:15377"/>
        <dbReference type="ChEBI" id="CHEBI:35247"/>
        <dbReference type="ChEBI" id="CHEBI:43474"/>
        <dbReference type="ChEBI" id="CHEBI:58680"/>
        <dbReference type="EC" id="3.1.3.3"/>
    </reaction>
</comment>
<dbReference type="OrthoDB" id="9792539at2"/>
<dbReference type="GO" id="GO:0006564">
    <property type="term" value="P:L-serine biosynthetic process"/>
    <property type="evidence" value="ECO:0007669"/>
    <property type="project" value="UniProtKB-KW"/>
</dbReference>
<dbReference type="SUPFAM" id="SSF56784">
    <property type="entry name" value="HAD-like"/>
    <property type="match status" value="1"/>
</dbReference>
<dbReference type="Pfam" id="PF12710">
    <property type="entry name" value="HAD"/>
    <property type="match status" value="1"/>
</dbReference>
<keyword evidence="15" id="KW-1185">Reference proteome</keyword>
<evidence type="ECO:0000256" key="5">
    <source>
        <dbReference type="ARBA" id="ARBA00022605"/>
    </source>
</evidence>
<sequence length="339" mass="36459">MRPTLPNRSRGYRLRRAMTDLPSGTIAMLAAEDLDGPLTRSLTAEFDRRGRVHHTESAEFTTPSGTIRAVRWSLELGDSDDTFGTQLISSLLDDAAAQLAPAHVTTTVLPARQRPTGEMLLIMDVDSTLIDQEVIDLLAGFAGAAEEVAEVTERAMRGELDFTQSLHARVATLAGLDDTVLHETSAALTATTGATDLISTWQRRGWPVYAVSGGFRQLLEPLAEQLGLTGFDANTLQVRDGRLTGRTAGHIVDPHTKRQRLLEWSKHHATPVQNVVAVGDGANDADMVKEAGVGVAFCAKPALAEHADLVITHRHMGLIAYAIGLATEATKPTPPGRVE</sequence>
<evidence type="ECO:0000256" key="11">
    <source>
        <dbReference type="ARBA" id="ARBA00048138"/>
    </source>
</evidence>
<keyword evidence="8" id="KW-0460">Magnesium</keyword>
<evidence type="ECO:0000256" key="10">
    <source>
        <dbReference type="ARBA" id="ARBA00031693"/>
    </source>
</evidence>
<comment type="caution">
    <text evidence="14">The sequence shown here is derived from an EMBL/GenBank/DDBJ whole genome shotgun (WGS) entry which is preliminary data.</text>
</comment>
<evidence type="ECO:0000256" key="13">
    <source>
        <dbReference type="PIRSR" id="PIRSR604469-1"/>
    </source>
</evidence>
<evidence type="ECO:0000256" key="3">
    <source>
        <dbReference type="ARBA" id="ARBA00009184"/>
    </source>
</evidence>
<comment type="catalytic activity">
    <reaction evidence="11">
        <text>O-phospho-L-serine + H2O = L-serine + phosphate</text>
        <dbReference type="Rhea" id="RHEA:21208"/>
        <dbReference type="ChEBI" id="CHEBI:15377"/>
        <dbReference type="ChEBI" id="CHEBI:33384"/>
        <dbReference type="ChEBI" id="CHEBI:43474"/>
        <dbReference type="ChEBI" id="CHEBI:57524"/>
        <dbReference type="EC" id="3.1.3.3"/>
    </reaction>
</comment>
<dbReference type="GO" id="GO:0000287">
    <property type="term" value="F:magnesium ion binding"/>
    <property type="evidence" value="ECO:0007669"/>
    <property type="project" value="TreeGrafter"/>
</dbReference>
<dbReference type="InterPro" id="IPR036412">
    <property type="entry name" value="HAD-like_sf"/>
</dbReference>
<dbReference type="SFLD" id="SFLDG01136">
    <property type="entry name" value="C1.6:_Phosphoserine_Phosphatas"/>
    <property type="match status" value="1"/>
</dbReference>
<dbReference type="PANTHER" id="PTHR43344">
    <property type="entry name" value="PHOSPHOSERINE PHOSPHATASE"/>
    <property type="match status" value="1"/>
</dbReference>
<dbReference type="SFLD" id="SFLDS00003">
    <property type="entry name" value="Haloacid_Dehalogenase"/>
    <property type="match status" value="1"/>
</dbReference>
<evidence type="ECO:0000313" key="14">
    <source>
        <dbReference type="EMBL" id="TLP75292.1"/>
    </source>
</evidence>
<comment type="similarity">
    <text evidence="3">Belongs to the HAD-like hydrolase superfamily. SerB family.</text>
</comment>
<keyword evidence="5" id="KW-0028">Amino-acid biosynthesis</keyword>
<name>A0A5R9A962_9MICC</name>
<accession>A0A5R9A962</accession>
<evidence type="ECO:0000256" key="1">
    <source>
        <dbReference type="ARBA" id="ARBA00001946"/>
    </source>
</evidence>
<dbReference type="EMBL" id="VAWA01000009">
    <property type="protein sequence ID" value="TLP75292.1"/>
    <property type="molecule type" value="Genomic_DNA"/>
</dbReference>
<dbReference type="SFLD" id="SFLDF00029">
    <property type="entry name" value="phosphoserine_phosphatase"/>
    <property type="match status" value="1"/>
</dbReference>
<gene>
    <name evidence="14" type="primary">serB</name>
    <name evidence="14" type="ORF">FEF27_08205</name>
</gene>
<dbReference type="InterPro" id="IPR004469">
    <property type="entry name" value="PSP"/>
</dbReference>
<evidence type="ECO:0000256" key="12">
    <source>
        <dbReference type="ARBA" id="ARBA00048523"/>
    </source>
</evidence>
<keyword evidence="9" id="KW-0718">Serine biosynthesis</keyword>
<dbReference type="GO" id="GO:0036424">
    <property type="term" value="F:L-phosphoserine phosphatase activity"/>
    <property type="evidence" value="ECO:0007669"/>
    <property type="project" value="InterPro"/>
</dbReference>
<evidence type="ECO:0000256" key="6">
    <source>
        <dbReference type="ARBA" id="ARBA00022723"/>
    </source>
</evidence>
<dbReference type="SFLD" id="SFLDG01137">
    <property type="entry name" value="C1.6.1:_Phosphoserine_Phosphat"/>
    <property type="match status" value="1"/>
</dbReference>
<dbReference type="Gene3D" id="3.40.50.1000">
    <property type="entry name" value="HAD superfamily/HAD-like"/>
    <property type="match status" value="1"/>
</dbReference>
<evidence type="ECO:0000256" key="9">
    <source>
        <dbReference type="ARBA" id="ARBA00023299"/>
    </source>
</evidence>
<comment type="pathway">
    <text evidence="2">Amino-acid biosynthesis; L-serine biosynthesis; L-serine from 3-phospho-D-glycerate: step 3/3.</text>
</comment>
<evidence type="ECO:0000256" key="4">
    <source>
        <dbReference type="ARBA" id="ARBA00012640"/>
    </source>
</evidence>
<dbReference type="InterPro" id="IPR023214">
    <property type="entry name" value="HAD_sf"/>
</dbReference>
<keyword evidence="6" id="KW-0479">Metal-binding</keyword>
<evidence type="ECO:0000256" key="2">
    <source>
        <dbReference type="ARBA" id="ARBA00005135"/>
    </source>
</evidence>
<reference evidence="14 15" key="1">
    <citation type="submission" date="2019-05" db="EMBL/GenBank/DDBJ databases">
        <title>Nesterenkonia sp. GY239, isolated from the Southern Atlantic Ocean.</title>
        <authorList>
            <person name="Zhang G."/>
        </authorList>
    </citation>
    <scope>NUCLEOTIDE SEQUENCE [LARGE SCALE GENOMIC DNA]</scope>
    <source>
        <strain evidence="14 15">GY239</strain>
    </source>
</reference>
<evidence type="ECO:0000256" key="8">
    <source>
        <dbReference type="ARBA" id="ARBA00022842"/>
    </source>
</evidence>
<dbReference type="UniPathway" id="UPA00135">
    <property type="reaction ID" value="UER00198"/>
</dbReference>
<dbReference type="NCBIfam" id="TIGR00338">
    <property type="entry name" value="serB"/>
    <property type="match status" value="1"/>
</dbReference>
<dbReference type="Proteomes" id="UP000306544">
    <property type="component" value="Unassembled WGS sequence"/>
</dbReference>
<organism evidence="14 15">
    <name type="scientific">Nesterenkonia sphaerica</name>
    <dbReference type="NCBI Taxonomy" id="1804988"/>
    <lineage>
        <taxon>Bacteria</taxon>
        <taxon>Bacillati</taxon>
        <taxon>Actinomycetota</taxon>
        <taxon>Actinomycetes</taxon>
        <taxon>Micrococcales</taxon>
        <taxon>Micrococcaceae</taxon>
        <taxon>Nesterenkonia</taxon>
    </lineage>
</organism>
<dbReference type="GO" id="GO:0005737">
    <property type="term" value="C:cytoplasm"/>
    <property type="evidence" value="ECO:0007669"/>
    <property type="project" value="TreeGrafter"/>
</dbReference>
<proteinExistence type="inferred from homology"/>
<comment type="cofactor">
    <cofactor evidence="1">
        <name>Mg(2+)</name>
        <dbReference type="ChEBI" id="CHEBI:18420"/>
    </cofactor>
</comment>
<dbReference type="AlphaFoldDB" id="A0A5R9A962"/>
<dbReference type="PANTHER" id="PTHR43344:SF2">
    <property type="entry name" value="PHOSPHOSERINE PHOSPHATASE"/>
    <property type="match status" value="1"/>
</dbReference>